<dbReference type="InterPro" id="IPR011083">
    <property type="entry name" value="Phage_tail_collar_dom"/>
</dbReference>
<proteinExistence type="predicted"/>
<dbReference type="OrthoDB" id="9810174at2"/>
<dbReference type="InterPro" id="IPR037053">
    <property type="entry name" value="Phage_tail_collar_dom_sf"/>
</dbReference>
<name>A0A286G5D7_9PROT</name>
<dbReference type="Proteomes" id="UP000219621">
    <property type="component" value="Unassembled WGS sequence"/>
</dbReference>
<gene>
    <name evidence="2" type="ORF">SAMN05421508_101647</name>
</gene>
<reference evidence="2 3" key="1">
    <citation type="submission" date="2017-09" db="EMBL/GenBank/DDBJ databases">
        <authorList>
            <person name="Ehlers B."/>
            <person name="Leendertz F.H."/>
        </authorList>
    </citation>
    <scope>NUCLEOTIDE SEQUENCE [LARGE SCALE GENOMIC DNA]</scope>
    <source>
        <strain evidence="2 3">USBA 140</strain>
    </source>
</reference>
<evidence type="ECO:0000313" key="2">
    <source>
        <dbReference type="EMBL" id="SOD90751.1"/>
    </source>
</evidence>
<keyword evidence="3" id="KW-1185">Reference proteome</keyword>
<feature type="domain" description="Phage tail collar" evidence="1">
    <location>
        <begin position="6"/>
        <end position="61"/>
    </location>
</feature>
<dbReference type="Gene3D" id="3.90.1340.10">
    <property type="entry name" value="Phage tail collar domain"/>
    <property type="match status" value="1"/>
</dbReference>
<evidence type="ECO:0000313" key="3">
    <source>
        <dbReference type="Proteomes" id="UP000219621"/>
    </source>
</evidence>
<sequence length="177" mass="18567">MDPFLGEIRVFPYWFTPHGWLQCNGQILNISQYQALYALLGTKFGGNGTTTFALPNMQGRSAICTDYATTYPVGATGGEAAHQLTIAEVPAHTHSLSAVDVAGTTNVPAATVMVGQNIRAGRTPSPFNAFGPGPGTGQMGAGALTIAGGSQAHENMQPYLVLNYCIASAGLWPPQPW</sequence>
<dbReference type="EMBL" id="OCNJ01000001">
    <property type="protein sequence ID" value="SOD90751.1"/>
    <property type="molecule type" value="Genomic_DNA"/>
</dbReference>
<evidence type="ECO:0000259" key="1">
    <source>
        <dbReference type="Pfam" id="PF07484"/>
    </source>
</evidence>
<accession>A0A286G5D7</accession>
<organism evidence="2 3">
    <name type="scientific">Caenispirillum bisanense</name>
    <dbReference type="NCBI Taxonomy" id="414052"/>
    <lineage>
        <taxon>Bacteria</taxon>
        <taxon>Pseudomonadati</taxon>
        <taxon>Pseudomonadota</taxon>
        <taxon>Alphaproteobacteria</taxon>
        <taxon>Rhodospirillales</taxon>
        <taxon>Novispirillaceae</taxon>
        <taxon>Caenispirillum</taxon>
    </lineage>
</organism>
<dbReference type="Pfam" id="PF07484">
    <property type="entry name" value="Collar"/>
    <property type="match status" value="1"/>
</dbReference>
<protein>
    <submittedName>
        <fullName evidence="2">Microcystin-dependent protein</fullName>
    </submittedName>
</protein>
<dbReference type="AlphaFoldDB" id="A0A286G5D7"/>
<dbReference type="SUPFAM" id="SSF88874">
    <property type="entry name" value="Receptor-binding domain of short tail fibre protein gp12"/>
    <property type="match status" value="1"/>
</dbReference>
<dbReference type="RefSeq" id="WP_097277517.1">
    <property type="nucleotide sequence ID" value="NZ_OCNJ01000001.1"/>
</dbReference>